<accession>A0ABT3J3Y2</accession>
<sequence length="172" mass="17262">MRRLQCAVAAALTLIAAPATLSAAAFIEEHSAWTVMGRDDSCLVTTSAVDDSGAKLTFVHLPDRAFATIESFEWTEVPGSWQDGAGNVEIAVGAASPVSLAARIDGLAILLTDETGTAFSDLESALAAATGIGAEGQPDLAIRDAAGTAIAGFSLLGAAEAIAKGASCAEAL</sequence>
<evidence type="ECO:0000313" key="2">
    <source>
        <dbReference type="EMBL" id="MCW3782402.1"/>
    </source>
</evidence>
<organism evidence="2 3">
    <name type="scientific">Defluviimonas salinarum</name>
    <dbReference type="NCBI Taxonomy" id="2992147"/>
    <lineage>
        <taxon>Bacteria</taxon>
        <taxon>Pseudomonadati</taxon>
        <taxon>Pseudomonadota</taxon>
        <taxon>Alphaproteobacteria</taxon>
        <taxon>Rhodobacterales</taxon>
        <taxon>Paracoccaceae</taxon>
        <taxon>Albidovulum</taxon>
    </lineage>
</organism>
<feature type="chain" id="PRO_5045249338" evidence="1">
    <location>
        <begin position="24"/>
        <end position="172"/>
    </location>
</feature>
<dbReference type="RefSeq" id="WP_264772167.1">
    <property type="nucleotide sequence ID" value="NZ_JAPDOG010000010.1"/>
</dbReference>
<proteinExistence type="predicted"/>
<keyword evidence="1" id="KW-0732">Signal</keyword>
<evidence type="ECO:0000313" key="3">
    <source>
        <dbReference type="Proteomes" id="UP001207582"/>
    </source>
</evidence>
<evidence type="ECO:0000256" key="1">
    <source>
        <dbReference type="SAM" id="SignalP"/>
    </source>
</evidence>
<keyword evidence="3" id="KW-1185">Reference proteome</keyword>
<comment type="caution">
    <text evidence="2">The sequence shown here is derived from an EMBL/GenBank/DDBJ whole genome shotgun (WGS) entry which is preliminary data.</text>
</comment>
<dbReference type="Proteomes" id="UP001207582">
    <property type="component" value="Unassembled WGS sequence"/>
</dbReference>
<dbReference type="EMBL" id="JAPDOG010000010">
    <property type="protein sequence ID" value="MCW3782402.1"/>
    <property type="molecule type" value="Genomic_DNA"/>
</dbReference>
<reference evidence="2 3" key="1">
    <citation type="submission" date="2022-10" db="EMBL/GenBank/DDBJ databases">
        <title>Defluviimonas sp. CAU 1641 isolated from mud.</title>
        <authorList>
            <person name="Kim W."/>
        </authorList>
    </citation>
    <scope>NUCLEOTIDE SEQUENCE [LARGE SCALE GENOMIC DNA]</scope>
    <source>
        <strain evidence="2 3">CAU 1641</strain>
    </source>
</reference>
<gene>
    <name evidence="2" type="ORF">OM960_12480</name>
</gene>
<feature type="signal peptide" evidence="1">
    <location>
        <begin position="1"/>
        <end position="23"/>
    </location>
</feature>
<name>A0ABT3J3Y2_9RHOB</name>
<protein>
    <submittedName>
        <fullName evidence="2">Uncharacterized protein</fullName>
    </submittedName>
</protein>